<organism evidence="2 3">
    <name type="scientific">Ditylenchus dipsaci</name>
    <dbReference type="NCBI Taxonomy" id="166011"/>
    <lineage>
        <taxon>Eukaryota</taxon>
        <taxon>Metazoa</taxon>
        <taxon>Ecdysozoa</taxon>
        <taxon>Nematoda</taxon>
        <taxon>Chromadorea</taxon>
        <taxon>Rhabditida</taxon>
        <taxon>Tylenchina</taxon>
        <taxon>Tylenchomorpha</taxon>
        <taxon>Sphaerularioidea</taxon>
        <taxon>Anguinidae</taxon>
        <taxon>Anguininae</taxon>
        <taxon>Ditylenchus</taxon>
    </lineage>
</organism>
<evidence type="ECO:0000256" key="1">
    <source>
        <dbReference type="SAM" id="MobiDB-lite"/>
    </source>
</evidence>
<evidence type="ECO:0000313" key="2">
    <source>
        <dbReference type="Proteomes" id="UP000887574"/>
    </source>
</evidence>
<dbReference type="AlphaFoldDB" id="A0A915CQ65"/>
<keyword evidence="2" id="KW-1185">Reference proteome</keyword>
<feature type="compositionally biased region" description="Low complexity" evidence="1">
    <location>
        <begin position="18"/>
        <end position="32"/>
    </location>
</feature>
<accession>A0A915CQ65</accession>
<name>A0A915CQ65_9BILA</name>
<feature type="compositionally biased region" description="Polar residues" evidence="1">
    <location>
        <begin position="1"/>
        <end position="17"/>
    </location>
</feature>
<dbReference type="WBParaSite" id="jg11464">
    <property type="protein sequence ID" value="jg11464"/>
    <property type="gene ID" value="jg11464"/>
</dbReference>
<protein>
    <submittedName>
        <fullName evidence="3">Uncharacterized protein</fullName>
    </submittedName>
</protein>
<reference evidence="3" key="1">
    <citation type="submission" date="2022-11" db="UniProtKB">
        <authorList>
            <consortium name="WormBaseParasite"/>
        </authorList>
    </citation>
    <scope>IDENTIFICATION</scope>
</reference>
<feature type="region of interest" description="Disordered" evidence="1">
    <location>
        <begin position="1"/>
        <end position="92"/>
    </location>
</feature>
<sequence>MRSSTISISNRMQVNSKSSISDPIPSIASAIDSGRERQKLAAGGTRLREKIQNHKTGSDGIRTRSSPLRHSTELKTETNLTEVPPPSQVTQF</sequence>
<dbReference type="Proteomes" id="UP000887574">
    <property type="component" value="Unplaced"/>
</dbReference>
<feature type="compositionally biased region" description="Pro residues" evidence="1">
    <location>
        <begin position="83"/>
        <end position="92"/>
    </location>
</feature>
<proteinExistence type="predicted"/>
<evidence type="ECO:0000313" key="3">
    <source>
        <dbReference type="WBParaSite" id="jg11464"/>
    </source>
</evidence>